<protein>
    <recommendedName>
        <fullName evidence="7">Flagellar biosynthesis protein FlhA</fullName>
    </recommendedName>
</protein>
<evidence type="ECO:0000256" key="3">
    <source>
        <dbReference type="ARBA" id="ARBA00022475"/>
    </source>
</evidence>
<dbReference type="PRINTS" id="PR00949">
    <property type="entry name" value="TYPE3IMAPROT"/>
</dbReference>
<feature type="transmembrane region" description="Helical" evidence="7">
    <location>
        <begin position="113"/>
        <end position="136"/>
    </location>
</feature>
<dbReference type="GO" id="GO:0009306">
    <property type="term" value="P:protein secretion"/>
    <property type="evidence" value="ECO:0007669"/>
    <property type="project" value="InterPro"/>
</dbReference>
<keyword evidence="7" id="KW-1006">Bacterial flagellum protein export</keyword>
<dbReference type="PANTHER" id="PTHR30161">
    <property type="entry name" value="FLAGELLAR EXPORT PROTEIN, MEMBRANE FLHA SUBUNIT-RELATED"/>
    <property type="match status" value="1"/>
</dbReference>
<evidence type="ECO:0000256" key="1">
    <source>
        <dbReference type="ARBA" id="ARBA00004651"/>
    </source>
</evidence>
<feature type="transmembrane region" description="Helical" evidence="7">
    <location>
        <begin position="247"/>
        <end position="264"/>
    </location>
</feature>
<name>A0A1N6FKX5_9GAMM</name>
<dbReference type="Gene3D" id="1.10.8.540">
    <property type="entry name" value="FHIPEP family, domain 3"/>
    <property type="match status" value="1"/>
</dbReference>
<evidence type="ECO:0000256" key="4">
    <source>
        <dbReference type="ARBA" id="ARBA00022692"/>
    </source>
</evidence>
<dbReference type="InterPro" id="IPR006301">
    <property type="entry name" value="FlhA"/>
</dbReference>
<keyword evidence="4 7" id="KW-0812">Transmembrane</keyword>
<dbReference type="InterPro" id="IPR001712">
    <property type="entry name" value="T3SS_FHIPEP"/>
</dbReference>
<feature type="transmembrane region" description="Helical" evidence="7">
    <location>
        <begin position="284"/>
        <end position="302"/>
    </location>
</feature>
<dbReference type="RefSeq" id="WP_074201382.1">
    <property type="nucleotide sequence ID" value="NZ_FSRE01000002.1"/>
</dbReference>
<keyword evidence="8" id="KW-0969">Cilium</keyword>
<evidence type="ECO:0000313" key="9">
    <source>
        <dbReference type="Proteomes" id="UP000198461"/>
    </source>
</evidence>
<evidence type="ECO:0000256" key="5">
    <source>
        <dbReference type="ARBA" id="ARBA00022989"/>
    </source>
</evidence>
<dbReference type="GO" id="GO:0044780">
    <property type="term" value="P:bacterial-type flagellum assembly"/>
    <property type="evidence" value="ECO:0007669"/>
    <property type="project" value="InterPro"/>
</dbReference>
<evidence type="ECO:0000256" key="7">
    <source>
        <dbReference type="RuleBase" id="RU364093"/>
    </source>
</evidence>
<comment type="function">
    <text evidence="7">Required for formation of the rod structure of the flagellar apparatus. Together with FliI and FliH, may constitute the export apparatus of flagellin.</text>
</comment>
<evidence type="ECO:0000256" key="6">
    <source>
        <dbReference type="ARBA" id="ARBA00023136"/>
    </source>
</evidence>
<dbReference type="PIRSF" id="PIRSF005419">
    <property type="entry name" value="FlhA"/>
    <property type="match status" value="1"/>
</dbReference>
<dbReference type="GO" id="GO:0005886">
    <property type="term" value="C:plasma membrane"/>
    <property type="evidence" value="ECO:0007669"/>
    <property type="project" value="UniProtKB-SubCell"/>
</dbReference>
<dbReference type="PANTHER" id="PTHR30161:SF1">
    <property type="entry name" value="FLAGELLAR BIOSYNTHESIS PROTEIN FLHA-RELATED"/>
    <property type="match status" value="1"/>
</dbReference>
<feature type="transmembrane region" description="Helical" evidence="7">
    <location>
        <begin position="42"/>
        <end position="61"/>
    </location>
</feature>
<keyword evidence="8" id="KW-0966">Cell projection</keyword>
<keyword evidence="7" id="KW-0653">Protein transport</keyword>
<dbReference type="STRING" id="364032.SAMN05443662_1121"/>
<comment type="similarity">
    <text evidence="2 7">Belongs to the FHIPEP (flagella/HR/invasion proteins export pore) family.</text>
</comment>
<comment type="subcellular location">
    <subcellularLocation>
        <location evidence="1 7">Cell membrane</location>
        <topology evidence="1 7">Multi-pass membrane protein</topology>
    </subcellularLocation>
</comment>
<gene>
    <name evidence="7" type="primary">flhA</name>
    <name evidence="8" type="ORF">SAMN05443662_1121</name>
</gene>
<feature type="transmembrane region" description="Helical" evidence="7">
    <location>
        <begin position="205"/>
        <end position="227"/>
    </location>
</feature>
<dbReference type="InterPro" id="IPR025505">
    <property type="entry name" value="FHIPEP_CS"/>
</dbReference>
<dbReference type="Gene3D" id="3.40.50.12790">
    <property type="entry name" value="FHIPEP family, domain 4"/>
    <property type="match status" value="1"/>
</dbReference>
<dbReference type="EMBL" id="FSRE01000002">
    <property type="protein sequence ID" value="SIN95922.1"/>
    <property type="molecule type" value="Genomic_DNA"/>
</dbReference>
<keyword evidence="7" id="KW-0813">Transport</keyword>
<dbReference type="OrthoDB" id="9759185at2"/>
<dbReference type="Proteomes" id="UP000198461">
    <property type="component" value="Unassembled WGS sequence"/>
</dbReference>
<dbReference type="InterPro" id="IPR042194">
    <property type="entry name" value="FHIPEP_1"/>
</dbReference>
<proteinExistence type="inferred from homology"/>
<feature type="transmembrane region" description="Helical" evidence="7">
    <location>
        <begin position="18"/>
        <end position="36"/>
    </location>
</feature>
<organism evidence="8 9">
    <name type="scientific">Sulfurivirga caldicuralii</name>
    <dbReference type="NCBI Taxonomy" id="364032"/>
    <lineage>
        <taxon>Bacteria</taxon>
        <taxon>Pseudomonadati</taxon>
        <taxon>Pseudomonadota</taxon>
        <taxon>Gammaproteobacteria</taxon>
        <taxon>Thiotrichales</taxon>
        <taxon>Piscirickettsiaceae</taxon>
        <taxon>Sulfurivirga</taxon>
    </lineage>
</organism>
<dbReference type="Gene3D" id="3.40.30.60">
    <property type="entry name" value="FHIPEP family, domain 1"/>
    <property type="match status" value="1"/>
</dbReference>
<sequence length="703" mass="76224">MTLTAVWEKIKQGAGSGLGVPIAVLALLGLITIPLPPFLLDVFFTFNIALSLVVLVVTLYVKRPLEFAIFPTIILVTTLFRLALNIASTRVILLEGHNGPDAAGKVIESFGEFVIGGNYAVGLVVFAILVVINFVVVTKGATRVAEVSARFTLDSMPGKQMAIDADLNAGLITQEEAQQRRKEIAMEADFYGAMDGASKFVRGDAVAGIVILFINIVGGLFIGLLQHNMSFSDAIQTYTLLTIGDGLVAQIPSILLSTATAIIITRVNSDSNDMSRQVQKQLFANPKVLAVTAGIMAIIGVIPGMPNFAFLSLAAALAALAWYVSREAAQVSDEAALEEVEEEETQAPQDVGWDDVGQVDPLGLEVGYRLIPLVDKNQGGELLDRIKGVRRKLSQELGFLIPPVHIRDNLELKPTQYRIQVMGVTAGEGEVYPDRELAINPGQVYGEVEGIPTKDPAFGLDALWISPSERDHAQAMGYTVVDASTVIATHLSQIIQEYAWQLLGPDEVQKLLDRVREHSPKLVEELVPDKLPLATVVKVLQNLLREKVPIRDLRTILQTLNEYATQTQDPEQLTQYVRAALGRAIVDMLAPGDAPLHVITLDPSLEQLLLQAAQNSPPGQITIDPGLAERLYTALAEQVQQLETQGHTPVLLVAPQIRAALARLFRYSLPNLHVLAYTEVPENRQINVVASVGQQHNAEGASP</sequence>
<keyword evidence="5 7" id="KW-1133">Transmembrane helix</keyword>
<keyword evidence="9" id="KW-1185">Reference proteome</keyword>
<dbReference type="PROSITE" id="PS00994">
    <property type="entry name" value="FHIPEP"/>
    <property type="match status" value="1"/>
</dbReference>
<dbReference type="NCBIfam" id="TIGR01398">
    <property type="entry name" value="FlhA"/>
    <property type="match status" value="1"/>
</dbReference>
<evidence type="ECO:0000313" key="8">
    <source>
        <dbReference type="EMBL" id="SIN95922.1"/>
    </source>
</evidence>
<feature type="transmembrane region" description="Helical" evidence="7">
    <location>
        <begin position="68"/>
        <end position="93"/>
    </location>
</feature>
<keyword evidence="3 7" id="KW-1003">Cell membrane</keyword>
<dbReference type="AlphaFoldDB" id="A0A1N6FKX5"/>
<keyword evidence="6 7" id="KW-0472">Membrane</keyword>
<accession>A0A1N6FKX5</accession>
<dbReference type="InterPro" id="IPR042193">
    <property type="entry name" value="FHIPEP_3"/>
</dbReference>
<evidence type="ECO:0000256" key="2">
    <source>
        <dbReference type="ARBA" id="ARBA00008835"/>
    </source>
</evidence>
<dbReference type="Pfam" id="PF00771">
    <property type="entry name" value="FHIPEP"/>
    <property type="match status" value="1"/>
</dbReference>
<keyword evidence="8" id="KW-0282">Flagellum</keyword>
<reference evidence="8 9" key="1">
    <citation type="submission" date="2016-11" db="EMBL/GenBank/DDBJ databases">
        <authorList>
            <person name="Jaros S."/>
            <person name="Januszkiewicz K."/>
            <person name="Wedrychowicz H."/>
        </authorList>
    </citation>
    <scope>NUCLEOTIDE SEQUENCE [LARGE SCALE GENOMIC DNA]</scope>
    <source>
        <strain evidence="8 9">DSM 17737</strain>
    </source>
</reference>
<keyword evidence="7" id="KW-1005">Bacterial flagellum biogenesis</keyword>
<dbReference type="InterPro" id="IPR042196">
    <property type="entry name" value="FHIPEP_4"/>
</dbReference>